<accession>A0ABQ2UPK3</accession>
<comment type="caution">
    <text evidence="2">The sequence shown here is derived from an EMBL/GenBank/DDBJ whole genome shotgun (WGS) entry which is preliminary data.</text>
</comment>
<evidence type="ECO:0000313" key="2">
    <source>
        <dbReference type="EMBL" id="GGU47135.1"/>
    </source>
</evidence>
<dbReference type="CDD" id="cd00093">
    <property type="entry name" value="HTH_XRE"/>
    <property type="match status" value="1"/>
</dbReference>
<dbReference type="Pfam" id="PF19054">
    <property type="entry name" value="DUF5753"/>
    <property type="match status" value="1"/>
</dbReference>
<dbReference type="SUPFAM" id="SSF47413">
    <property type="entry name" value="lambda repressor-like DNA-binding domains"/>
    <property type="match status" value="1"/>
</dbReference>
<dbReference type="InterPro" id="IPR043917">
    <property type="entry name" value="DUF5753"/>
</dbReference>
<dbReference type="Pfam" id="PF13560">
    <property type="entry name" value="HTH_31"/>
    <property type="match status" value="1"/>
</dbReference>
<dbReference type="Gene3D" id="1.10.260.40">
    <property type="entry name" value="lambda repressor-like DNA-binding domains"/>
    <property type="match status" value="1"/>
</dbReference>
<dbReference type="InterPro" id="IPR010982">
    <property type="entry name" value="Lambda_DNA-bd_dom_sf"/>
</dbReference>
<feature type="domain" description="HTH cro/C1-type" evidence="1">
    <location>
        <begin position="25"/>
        <end position="78"/>
    </location>
</feature>
<evidence type="ECO:0000259" key="1">
    <source>
        <dbReference type="PROSITE" id="PS50943"/>
    </source>
</evidence>
<dbReference type="InterPro" id="IPR001387">
    <property type="entry name" value="Cro/C1-type_HTH"/>
</dbReference>
<protein>
    <recommendedName>
        <fullName evidence="1">HTH cro/C1-type domain-containing protein</fullName>
    </recommendedName>
</protein>
<proteinExistence type="predicted"/>
<dbReference type="Proteomes" id="UP000649573">
    <property type="component" value="Unassembled WGS sequence"/>
</dbReference>
<name>A0ABQ2UPK3_9PSEU</name>
<reference evidence="3" key="1">
    <citation type="journal article" date="2019" name="Int. J. Syst. Evol. Microbiol.">
        <title>The Global Catalogue of Microorganisms (GCM) 10K type strain sequencing project: providing services to taxonomists for standard genome sequencing and annotation.</title>
        <authorList>
            <consortium name="The Broad Institute Genomics Platform"/>
            <consortium name="The Broad Institute Genome Sequencing Center for Infectious Disease"/>
            <person name="Wu L."/>
            <person name="Ma J."/>
        </authorList>
    </citation>
    <scope>NUCLEOTIDE SEQUENCE [LARGE SCALE GENOMIC DNA]</scope>
    <source>
        <strain evidence="3">JCM 3296</strain>
    </source>
</reference>
<evidence type="ECO:0000313" key="3">
    <source>
        <dbReference type="Proteomes" id="UP000649573"/>
    </source>
</evidence>
<sequence>MRIRTAGVMDRIPLTPQSRELGDELRHLRKKFAKGAEFAAQLGWDPSKVSNIERGKVRPTEKDLAQYLTACGRDLDCIDEFFDRYRNAFAPYYAQRAHNFSTIMFAEREATAIMGYSKATLPDLLRTEDYATHVLQQRGATPEQIRLALESLRERQRILRSPIRPDCVFYVSERTLTAHLGDDRATMDQLELLKQLSWALRIVPDDNDIPTSTGFVVYERDKFPTTVVVECDLADVFIHDDAAISRCRTVLATLSDVALSNAESRDLLSRSLADKYAAVIKAAAS</sequence>
<organism evidence="2 3">
    <name type="scientific">Lentzea flava</name>
    <dbReference type="NCBI Taxonomy" id="103732"/>
    <lineage>
        <taxon>Bacteria</taxon>
        <taxon>Bacillati</taxon>
        <taxon>Actinomycetota</taxon>
        <taxon>Actinomycetes</taxon>
        <taxon>Pseudonocardiales</taxon>
        <taxon>Pseudonocardiaceae</taxon>
        <taxon>Lentzea</taxon>
    </lineage>
</organism>
<gene>
    <name evidence="2" type="ORF">GCM10010178_44620</name>
</gene>
<dbReference type="SMART" id="SM00530">
    <property type="entry name" value="HTH_XRE"/>
    <property type="match status" value="1"/>
</dbReference>
<dbReference type="EMBL" id="BMRE01000019">
    <property type="protein sequence ID" value="GGU47135.1"/>
    <property type="molecule type" value="Genomic_DNA"/>
</dbReference>
<dbReference type="PROSITE" id="PS50943">
    <property type="entry name" value="HTH_CROC1"/>
    <property type="match status" value="1"/>
</dbReference>
<keyword evidence="3" id="KW-1185">Reference proteome</keyword>